<dbReference type="HOGENOM" id="CLU_010194_2_1_6"/>
<dbReference type="AlphaFoldDB" id="K4KRF1"/>
<sequence>MKKIAIIGATSTIANHCARLWAEQDAWHFVLTGRNQDKLKIIASDLLVRSPNSTVDIIVANLADLNAIEETCKKISEGKPPTLALIAHGTLFPQDDCANNLNTSALSMLTNGVTPCLYAEALSRSMATIPKSTLIMIGSVAGDRGRKTNYTYGAAKGLMDVFSQGLQHKYFQSSPHICLVKPGPTATAMTKNLELNEKALAKPHDVAQQIVSQCHKKSTIYTPRKWWLIMAIIKNLPKAIFLRLNI</sequence>
<dbReference type="InterPro" id="IPR002347">
    <property type="entry name" value="SDR_fam"/>
</dbReference>
<dbReference type="OrthoDB" id="335726at2"/>
<dbReference type="CDD" id="cd05233">
    <property type="entry name" value="SDR_c"/>
    <property type="match status" value="1"/>
</dbReference>
<evidence type="ECO:0000256" key="1">
    <source>
        <dbReference type="ARBA" id="ARBA00006484"/>
    </source>
</evidence>
<comment type="similarity">
    <text evidence="1">Belongs to the short-chain dehydrogenases/reductases (SDR) family.</text>
</comment>
<proteinExistence type="inferred from homology"/>
<dbReference type="SUPFAM" id="SSF51735">
    <property type="entry name" value="NAD(P)-binding Rossmann-fold domains"/>
    <property type="match status" value="1"/>
</dbReference>
<dbReference type="EMBL" id="CP003746">
    <property type="protein sequence ID" value="AFV00709.1"/>
    <property type="molecule type" value="Genomic_DNA"/>
</dbReference>
<dbReference type="InterPro" id="IPR036291">
    <property type="entry name" value="NAD(P)-bd_dom_sf"/>
</dbReference>
<dbReference type="RefSeq" id="WP_015048861.1">
    <property type="nucleotide sequence ID" value="NC_018868.3"/>
</dbReference>
<dbReference type="PANTHER" id="PTHR44196:SF1">
    <property type="entry name" value="DEHYDROGENASE_REDUCTASE SDR FAMILY MEMBER 7B"/>
    <property type="match status" value="1"/>
</dbReference>
<accession>K4KRF1</accession>
<evidence type="ECO:0000313" key="4">
    <source>
        <dbReference type="Proteomes" id="UP000000466"/>
    </source>
</evidence>
<keyword evidence="2" id="KW-0560">Oxidoreductase</keyword>
<dbReference type="GO" id="GO:0016020">
    <property type="term" value="C:membrane"/>
    <property type="evidence" value="ECO:0007669"/>
    <property type="project" value="TreeGrafter"/>
</dbReference>
<reference evidence="3 4" key="1">
    <citation type="journal article" date="2013" name="Genome Announc.">
        <title>Complete genome sequence of Simiduia agarivorans SA1(T), a marine bacterium able to degrade a variety of polysaccharides.</title>
        <authorList>
            <person name="Lin S.Y."/>
            <person name="Shieh W.Y."/>
            <person name="Chen J.S."/>
            <person name="Tang S.L."/>
        </authorList>
    </citation>
    <scope>NUCLEOTIDE SEQUENCE [LARGE SCALE GENOMIC DNA]</scope>
    <source>
        <strain evidence="4">DSM 21679 / JCM 13881 / BCRC 17597 / SA1</strain>
    </source>
</reference>
<evidence type="ECO:0000256" key="2">
    <source>
        <dbReference type="ARBA" id="ARBA00023002"/>
    </source>
</evidence>
<protein>
    <submittedName>
        <fullName evidence="3">Short-chain dehydrogenase/reductase SDR</fullName>
    </submittedName>
</protein>
<name>K4KRF1_SIMAS</name>
<dbReference type="PANTHER" id="PTHR44196">
    <property type="entry name" value="DEHYDROGENASE/REDUCTASE SDR FAMILY MEMBER 7B"/>
    <property type="match status" value="1"/>
</dbReference>
<gene>
    <name evidence="3" type="ordered locus">M5M_17900</name>
</gene>
<dbReference type="KEGG" id="saga:M5M_17900"/>
<dbReference type="STRING" id="1117647.M5M_17900"/>
<keyword evidence="4" id="KW-1185">Reference proteome</keyword>
<dbReference type="eggNOG" id="COG0300">
    <property type="taxonomic scope" value="Bacteria"/>
</dbReference>
<dbReference type="GO" id="GO:0016491">
    <property type="term" value="F:oxidoreductase activity"/>
    <property type="evidence" value="ECO:0007669"/>
    <property type="project" value="UniProtKB-KW"/>
</dbReference>
<dbReference type="Proteomes" id="UP000000466">
    <property type="component" value="Chromosome"/>
</dbReference>
<organism evidence="3 4">
    <name type="scientific">Simiduia agarivorans (strain DSM 21679 / JCM 13881 / BCRC 17597 / SA1)</name>
    <dbReference type="NCBI Taxonomy" id="1117647"/>
    <lineage>
        <taxon>Bacteria</taxon>
        <taxon>Pseudomonadati</taxon>
        <taxon>Pseudomonadota</taxon>
        <taxon>Gammaproteobacteria</taxon>
        <taxon>Cellvibrionales</taxon>
        <taxon>Cellvibrionaceae</taxon>
        <taxon>Simiduia</taxon>
    </lineage>
</organism>
<dbReference type="Gene3D" id="3.40.50.720">
    <property type="entry name" value="NAD(P)-binding Rossmann-like Domain"/>
    <property type="match status" value="1"/>
</dbReference>
<evidence type="ECO:0000313" key="3">
    <source>
        <dbReference type="EMBL" id="AFV00709.1"/>
    </source>
</evidence>
<dbReference type="Pfam" id="PF00106">
    <property type="entry name" value="adh_short"/>
    <property type="match status" value="1"/>
</dbReference>